<dbReference type="AlphaFoldDB" id="A0A2Z6NJF4"/>
<reference evidence="3" key="1">
    <citation type="journal article" date="2017" name="Front. Plant Sci.">
        <title>Climate Clever Clovers: New Paradigm to Reduce the Environmental Footprint of Ruminants by Breeding Low Methanogenic Forages Utilizing Haplotype Variation.</title>
        <authorList>
            <person name="Kaur P."/>
            <person name="Appels R."/>
            <person name="Bayer P.E."/>
            <person name="Keeble-Gagnere G."/>
            <person name="Wang J."/>
            <person name="Hirakawa H."/>
            <person name="Shirasawa K."/>
            <person name="Vercoe P."/>
            <person name="Stefanova K."/>
            <person name="Durmic Z."/>
            <person name="Nichols P."/>
            <person name="Revell C."/>
            <person name="Isobe S.N."/>
            <person name="Edwards D."/>
            <person name="Erskine W."/>
        </authorList>
    </citation>
    <scope>NUCLEOTIDE SEQUENCE [LARGE SCALE GENOMIC DNA]</scope>
    <source>
        <strain evidence="3">cv. Daliak</strain>
    </source>
</reference>
<organism evidence="2 3">
    <name type="scientific">Trifolium subterraneum</name>
    <name type="common">Subterranean clover</name>
    <dbReference type="NCBI Taxonomy" id="3900"/>
    <lineage>
        <taxon>Eukaryota</taxon>
        <taxon>Viridiplantae</taxon>
        <taxon>Streptophyta</taxon>
        <taxon>Embryophyta</taxon>
        <taxon>Tracheophyta</taxon>
        <taxon>Spermatophyta</taxon>
        <taxon>Magnoliopsida</taxon>
        <taxon>eudicotyledons</taxon>
        <taxon>Gunneridae</taxon>
        <taxon>Pentapetalae</taxon>
        <taxon>rosids</taxon>
        <taxon>fabids</taxon>
        <taxon>Fabales</taxon>
        <taxon>Fabaceae</taxon>
        <taxon>Papilionoideae</taxon>
        <taxon>50 kb inversion clade</taxon>
        <taxon>NPAAA clade</taxon>
        <taxon>Hologalegina</taxon>
        <taxon>IRL clade</taxon>
        <taxon>Trifolieae</taxon>
        <taxon>Trifolium</taxon>
    </lineage>
</organism>
<proteinExistence type="predicted"/>
<name>A0A2Z6NJF4_TRISU</name>
<gene>
    <name evidence="2" type="ORF">TSUD_82320</name>
</gene>
<protein>
    <recommendedName>
        <fullName evidence="4">Transmembrane protein</fullName>
    </recommendedName>
</protein>
<accession>A0A2Z6NJF4</accession>
<keyword evidence="1" id="KW-1133">Transmembrane helix</keyword>
<evidence type="ECO:0000313" key="3">
    <source>
        <dbReference type="Proteomes" id="UP000242715"/>
    </source>
</evidence>
<evidence type="ECO:0000313" key="2">
    <source>
        <dbReference type="EMBL" id="GAU44524.1"/>
    </source>
</evidence>
<sequence>MERTAPTFWLPALRTTVFQISVVVSDRFFFLCGAFCFTFFRFPLGCIVGSCHHLISPAPGRIFPASFVTGRGPFFRFYLRVVVLSSALFVSTVLVTVLVLLVADASSLVVLVIVGVKMGVAVAAVGFGVVLWY</sequence>
<evidence type="ECO:0008006" key="4">
    <source>
        <dbReference type="Google" id="ProtNLM"/>
    </source>
</evidence>
<dbReference type="Proteomes" id="UP000242715">
    <property type="component" value="Unassembled WGS sequence"/>
</dbReference>
<keyword evidence="1" id="KW-0472">Membrane</keyword>
<feature type="transmembrane region" description="Helical" evidence="1">
    <location>
        <begin position="77"/>
        <end position="102"/>
    </location>
</feature>
<evidence type="ECO:0000256" key="1">
    <source>
        <dbReference type="SAM" id="Phobius"/>
    </source>
</evidence>
<keyword evidence="1" id="KW-0812">Transmembrane</keyword>
<keyword evidence="3" id="KW-1185">Reference proteome</keyword>
<dbReference type="EMBL" id="DF974050">
    <property type="protein sequence ID" value="GAU44524.1"/>
    <property type="molecule type" value="Genomic_DNA"/>
</dbReference>
<feature type="transmembrane region" description="Helical" evidence="1">
    <location>
        <begin position="108"/>
        <end position="132"/>
    </location>
</feature>